<dbReference type="EMBL" id="DQ003639">
    <property type="protein sequence ID" value="AAY53104.1"/>
    <property type="molecule type" value="Genomic_DNA"/>
</dbReference>
<dbReference type="GeneID" id="5601686"/>
<protein>
    <submittedName>
        <fullName evidence="1">Gp64</fullName>
    </submittedName>
</protein>
<organism evidence="1 2">
    <name type="scientific">Listeria phage B025</name>
    <dbReference type="NCBI Taxonomy" id="330396"/>
    <lineage>
        <taxon>Viruses</taxon>
        <taxon>Duplodnaviria</taxon>
        <taxon>Heunggongvirae</taxon>
        <taxon>Uroviricota</taxon>
        <taxon>Caudoviricetes</taxon>
        <taxon>Trabyvirinae</taxon>
        <taxon>Jelitavirus</taxon>
        <taxon>Jelitavirus B025</taxon>
    </lineage>
</organism>
<name>A8ATF7_9CAUD</name>
<sequence length="67" mass="7964">MPRLSYIMQGANPCRVYIKPHTPLDNVERVLYLVTEIHSGFDWMKYKVLTNTTVEVFRSHNYGYIEQ</sequence>
<keyword evidence="2" id="KW-1185">Reference proteome</keyword>
<evidence type="ECO:0000313" key="1">
    <source>
        <dbReference type="EMBL" id="AAY53104.1"/>
    </source>
</evidence>
<reference evidence="1 2" key="1">
    <citation type="journal article" date="2009" name="J. Bacteriol.">
        <title>Comparative genome analysis of Listeria bacteriophages reveals extensive mosaicism, programmed translational frameshifting, and a novel prophage insertion site.</title>
        <authorList>
            <person name="Dorscht J."/>
            <person name="Klumpp J."/>
            <person name="Bielmann R."/>
            <person name="Schmelcher M."/>
            <person name="Born Y."/>
            <person name="Zimmer M."/>
            <person name="Calendar R."/>
            <person name="Loessner M.J."/>
        </authorList>
    </citation>
    <scope>NUCLEOTIDE SEQUENCE [LARGE SCALE GENOMIC DNA]</scope>
</reference>
<evidence type="ECO:0000313" key="2">
    <source>
        <dbReference type="Proteomes" id="UP000001128"/>
    </source>
</evidence>
<dbReference type="Proteomes" id="UP000001128">
    <property type="component" value="Genome"/>
</dbReference>
<dbReference type="RefSeq" id="YP_001468703.1">
    <property type="nucleotide sequence ID" value="NC_009812.1"/>
</dbReference>
<accession>A8ATF7</accession>
<dbReference type="KEGG" id="vg:5601686"/>
<proteinExistence type="predicted"/>